<gene>
    <name evidence="1" type="ORF">L1987_29050</name>
</gene>
<reference evidence="1 2" key="2">
    <citation type="journal article" date="2022" name="Mol. Ecol. Resour.">
        <title>The genomes of chicory, endive, great burdock and yacon provide insights into Asteraceae paleo-polyploidization history and plant inulin production.</title>
        <authorList>
            <person name="Fan W."/>
            <person name="Wang S."/>
            <person name="Wang H."/>
            <person name="Wang A."/>
            <person name="Jiang F."/>
            <person name="Liu H."/>
            <person name="Zhao H."/>
            <person name="Xu D."/>
            <person name="Zhang Y."/>
        </authorList>
    </citation>
    <scope>NUCLEOTIDE SEQUENCE [LARGE SCALE GENOMIC DNA]</scope>
    <source>
        <strain evidence="2">cv. Yunnan</strain>
        <tissue evidence="1">Leaves</tissue>
    </source>
</reference>
<evidence type="ECO:0000313" key="2">
    <source>
        <dbReference type="Proteomes" id="UP001056120"/>
    </source>
</evidence>
<keyword evidence="2" id="KW-1185">Reference proteome</keyword>
<dbReference type="Proteomes" id="UP001056120">
    <property type="component" value="Linkage Group LG10"/>
</dbReference>
<protein>
    <submittedName>
        <fullName evidence="1">Uncharacterized protein</fullName>
    </submittedName>
</protein>
<sequence length="387" mass="43582">MALKLYEIIGSPPVFRAMAALYEKDLDFEFVPVDFATREQKTPRFLALNPLGQVPVFEDGDFKLFESRGITKYVAEAYTDKGTGLVFKDLKKSAIQTMWMEVEGQKFDPTSSKLTWELFFKPIFGLTADEAVVTEFEEKLGNVLDVYEQRLMECNYFLHQSSSSIPNFSSTSTAMAIKLHGTVGSPATFRALAALYEKDLDVDFIPVNLGVNENKSPQFLARNPFGQVPVFEHGDLQLFESRAITKYVAEAYADKGTSLLSKDPKKSAIQTVWMEVESQKFDPASSKLTWELFFKPLFGMTTDETVVAEFEKKLEPVLDVYEKRLTECKYLGGDSFSLADLHHLPNANILMGTKVKSLFDARPRVSAWASDILSRPAWAKVTSMLPK</sequence>
<proteinExistence type="predicted"/>
<dbReference type="EMBL" id="CM042027">
    <property type="protein sequence ID" value="KAI3800950.1"/>
    <property type="molecule type" value="Genomic_DNA"/>
</dbReference>
<name>A0ACB9I0D6_9ASTR</name>
<comment type="caution">
    <text evidence="1">The sequence shown here is derived from an EMBL/GenBank/DDBJ whole genome shotgun (WGS) entry which is preliminary data.</text>
</comment>
<reference evidence="2" key="1">
    <citation type="journal article" date="2022" name="Mol. Ecol. Resour.">
        <title>The genomes of chicory, endive, great burdock and yacon provide insights into Asteraceae palaeo-polyploidization history and plant inulin production.</title>
        <authorList>
            <person name="Fan W."/>
            <person name="Wang S."/>
            <person name="Wang H."/>
            <person name="Wang A."/>
            <person name="Jiang F."/>
            <person name="Liu H."/>
            <person name="Zhao H."/>
            <person name="Xu D."/>
            <person name="Zhang Y."/>
        </authorList>
    </citation>
    <scope>NUCLEOTIDE SEQUENCE [LARGE SCALE GENOMIC DNA]</scope>
    <source>
        <strain evidence="2">cv. Yunnan</strain>
    </source>
</reference>
<organism evidence="1 2">
    <name type="scientific">Smallanthus sonchifolius</name>
    <dbReference type="NCBI Taxonomy" id="185202"/>
    <lineage>
        <taxon>Eukaryota</taxon>
        <taxon>Viridiplantae</taxon>
        <taxon>Streptophyta</taxon>
        <taxon>Embryophyta</taxon>
        <taxon>Tracheophyta</taxon>
        <taxon>Spermatophyta</taxon>
        <taxon>Magnoliopsida</taxon>
        <taxon>eudicotyledons</taxon>
        <taxon>Gunneridae</taxon>
        <taxon>Pentapetalae</taxon>
        <taxon>asterids</taxon>
        <taxon>campanulids</taxon>
        <taxon>Asterales</taxon>
        <taxon>Asteraceae</taxon>
        <taxon>Asteroideae</taxon>
        <taxon>Heliantheae alliance</taxon>
        <taxon>Millerieae</taxon>
        <taxon>Smallanthus</taxon>
    </lineage>
</organism>
<accession>A0ACB9I0D6</accession>
<evidence type="ECO:0000313" key="1">
    <source>
        <dbReference type="EMBL" id="KAI3800950.1"/>
    </source>
</evidence>